<comment type="caution">
    <text evidence="2">The sequence shown here is derived from an EMBL/GenBank/DDBJ whole genome shotgun (WGS) entry which is preliminary data.</text>
</comment>
<dbReference type="InterPro" id="IPR020568">
    <property type="entry name" value="Ribosomal_Su5_D2-typ_SF"/>
</dbReference>
<dbReference type="RefSeq" id="WP_256134375.1">
    <property type="nucleotide sequence ID" value="NZ_JANFYM010000005.1"/>
</dbReference>
<dbReference type="InterPro" id="IPR014721">
    <property type="entry name" value="Ribsml_uS5_D2-typ_fold_subgr"/>
</dbReference>
<feature type="region of interest" description="Disordered" evidence="1">
    <location>
        <begin position="1"/>
        <end position="25"/>
    </location>
</feature>
<organism evidence="2 3">
    <name type="scientific">Bifidobacterium adolescentis</name>
    <dbReference type="NCBI Taxonomy" id="1680"/>
    <lineage>
        <taxon>Bacteria</taxon>
        <taxon>Bacillati</taxon>
        <taxon>Actinomycetota</taxon>
        <taxon>Actinomycetes</taxon>
        <taxon>Bifidobacteriales</taxon>
        <taxon>Bifidobacteriaceae</taxon>
        <taxon>Bifidobacterium</taxon>
    </lineage>
</organism>
<sequence>MTNPLYALTDHDHTENERNKTMRKHSKTMSMGLMPTPYLVQLETLISPGLPYLSLIGFPDEDHRRIRDRIRSACEAVGCGLPDCRTTVNLMPASMPKLPGLCVLACAVSILAADGRIPSADQLEDTIILGDVNEDGTIPPIDADLAELIAYAAHRLEIHRIIIPSANLAGTAIPTGVEVIGLGRIDELLNQ</sequence>
<dbReference type="Proteomes" id="UP001206013">
    <property type="component" value="Unassembled WGS sequence"/>
</dbReference>
<evidence type="ECO:0008006" key="4">
    <source>
        <dbReference type="Google" id="ProtNLM"/>
    </source>
</evidence>
<evidence type="ECO:0000256" key="1">
    <source>
        <dbReference type="SAM" id="MobiDB-lite"/>
    </source>
</evidence>
<evidence type="ECO:0000313" key="3">
    <source>
        <dbReference type="Proteomes" id="UP001206013"/>
    </source>
</evidence>
<reference evidence="2" key="1">
    <citation type="submission" date="2022-06" db="EMBL/GenBank/DDBJ databases">
        <title>Isolation of gut microbiota from human fecal samples.</title>
        <authorList>
            <person name="Pamer E.G."/>
            <person name="Barat B."/>
            <person name="Waligurski E."/>
            <person name="Medina S."/>
            <person name="Paddock L."/>
            <person name="Mostad J."/>
        </authorList>
    </citation>
    <scope>NUCLEOTIDE SEQUENCE</scope>
    <source>
        <strain evidence="2">SL.1.01</strain>
    </source>
</reference>
<dbReference type="AlphaFoldDB" id="A0AAW5K0R4"/>
<dbReference type="Pfam" id="PF13541">
    <property type="entry name" value="ChlI"/>
    <property type="match status" value="1"/>
</dbReference>
<dbReference type="Gene3D" id="3.30.230.10">
    <property type="match status" value="1"/>
</dbReference>
<dbReference type="SUPFAM" id="SSF54211">
    <property type="entry name" value="Ribosomal protein S5 domain 2-like"/>
    <property type="match status" value="1"/>
</dbReference>
<dbReference type="EMBL" id="JANFYM010000005">
    <property type="protein sequence ID" value="MCQ4793125.1"/>
    <property type="molecule type" value="Genomic_DNA"/>
</dbReference>
<feature type="compositionally biased region" description="Basic and acidic residues" evidence="1">
    <location>
        <begin position="9"/>
        <end position="20"/>
    </location>
</feature>
<gene>
    <name evidence="2" type="ORF">NE692_06580</name>
</gene>
<accession>A0AAW5K0R4</accession>
<evidence type="ECO:0000313" key="2">
    <source>
        <dbReference type="EMBL" id="MCQ4793125.1"/>
    </source>
</evidence>
<proteinExistence type="predicted"/>
<protein>
    <recommendedName>
        <fullName evidence="4">Mg chelatase-like protein</fullName>
    </recommendedName>
</protein>
<name>A0AAW5K0R4_BIFAD</name>